<feature type="region of interest" description="Disordered" evidence="1">
    <location>
        <begin position="61"/>
        <end position="135"/>
    </location>
</feature>
<feature type="compositionally biased region" description="Basic residues" evidence="1">
    <location>
        <begin position="68"/>
        <end position="118"/>
    </location>
</feature>
<organism evidence="2">
    <name type="scientific">marine metagenome</name>
    <dbReference type="NCBI Taxonomy" id="408172"/>
    <lineage>
        <taxon>unclassified sequences</taxon>
        <taxon>metagenomes</taxon>
        <taxon>ecological metagenomes</taxon>
    </lineage>
</organism>
<gene>
    <name evidence="2" type="ORF">METZ01_LOCUS371423</name>
</gene>
<accession>A0A382T8V1</accession>
<reference evidence="2" key="1">
    <citation type="submission" date="2018-05" db="EMBL/GenBank/DDBJ databases">
        <authorList>
            <person name="Lanie J.A."/>
            <person name="Ng W.-L."/>
            <person name="Kazmierczak K.M."/>
            <person name="Andrzejewski T.M."/>
            <person name="Davidsen T.M."/>
            <person name="Wayne K.J."/>
            <person name="Tettelin H."/>
            <person name="Glass J.I."/>
            <person name="Rusch D."/>
            <person name="Podicherti R."/>
            <person name="Tsui H.-C.T."/>
            <person name="Winkler M.E."/>
        </authorList>
    </citation>
    <scope>NUCLEOTIDE SEQUENCE</scope>
</reference>
<evidence type="ECO:0000313" key="2">
    <source>
        <dbReference type="EMBL" id="SVD18569.1"/>
    </source>
</evidence>
<sequence>SSLYAEFQMERVICTTKKTSNCGAYIYNTKTGEVYFCDSKECKEVDTPIEIFIEEIEDEKEGGSLIPKKPKKKESKIPKKPKKKESKIPKKPKKKESKIPKKPKKKESKIPKKPKKKESKTDECKDSLIPKKGCT</sequence>
<feature type="compositionally biased region" description="Basic and acidic residues" evidence="1">
    <location>
        <begin position="119"/>
        <end position="129"/>
    </location>
</feature>
<feature type="non-terminal residue" evidence="2">
    <location>
        <position position="1"/>
    </location>
</feature>
<proteinExistence type="predicted"/>
<name>A0A382T8V1_9ZZZZ</name>
<dbReference type="EMBL" id="UINC01134799">
    <property type="protein sequence ID" value="SVD18569.1"/>
    <property type="molecule type" value="Genomic_DNA"/>
</dbReference>
<protein>
    <submittedName>
        <fullName evidence="2">Uncharacterized protein</fullName>
    </submittedName>
</protein>
<evidence type="ECO:0000256" key="1">
    <source>
        <dbReference type="SAM" id="MobiDB-lite"/>
    </source>
</evidence>
<dbReference type="AlphaFoldDB" id="A0A382T8V1"/>